<organism evidence="1 2">
    <name type="scientific">Roridomyces roridus</name>
    <dbReference type="NCBI Taxonomy" id="1738132"/>
    <lineage>
        <taxon>Eukaryota</taxon>
        <taxon>Fungi</taxon>
        <taxon>Dikarya</taxon>
        <taxon>Basidiomycota</taxon>
        <taxon>Agaricomycotina</taxon>
        <taxon>Agaricomycetes</taxon>
        <taxon>Agaricomycetidae</taxon>
        <taxon>Agaricales</taxon>
        <taxon>Marasmiineae</taxon>
        <taxon>Mycenaceae</taxon>
        <taxon>Roridomyces</taxon>
    </lineage>
</organism>
<evidence type="ECO:0000313" key="1">
    <source>
        <dbReference type="EMBL" id="KAJ7650823.1"/>
    </source>
</evidence>
<reference evidence="1" key="1">
    <citation type="submission" date="2023-03" db="EMBL/GenBank/DDBJ databases">
        <title>Massive genome expansion in bonnet fungi (Mycena s.s.) driven by repeated elements and novel gene families across ecological guilds.</title>
        <authorList>
            <consortium name="Lawrence Berkeley National Laboratory"/>
            <person name="Harder C.B."/>
            <person name="Miyauchi S."/>
            <person name="Viragh M."/>
            <person name="Kuo A."/>
            <person name="Thoen E."/>
            <person name="Andreopoulos B."/>
            <person name="Lu D."/>
            <person name="Skrede I."/>
            <person name="Drula E."/>
            <person name="Henrissat B."/>
            <person name="Morin E."/>
            <person name="Kohler A."/>
            <person name="Barry K."/>
            <person name="LaButti K."/>
            <person name="Morin E."/>
            <person name="Salamov A."/>
            <person name="Lipzen A."/>
            <person name="Mereny Z."/>
            <person name="Hegedus B."/>
            <person name="Baldrian P."/>
            <person name="Stursova M."/>
            <person name="Weitz H."/>
            <person name="Taylor A."/>
            <person name="Grigoriev I.V."/>
            <person name="Nagy L.G."/>
            <person name="Martin F."/>
            <person name="Kauserud H."/>
        </authorList>
    </citation>
    <scope>NUCLEOTIDE SEQUENCE</scope>
    <source>
        <strain evidence="1">9284</strain>
    </source>
</reference>
<evidence type="ECO:0000313" key="2">
    <source>
        <dbReference type="Proteomes" id="UP001221142"/>
    </source>
</evidence>
<dbReference type="SUPFAM" id="SSF52047">
    <property type="entry name" value="RNI-like"/>
    <property type="match status" value="1"/>
</dbReference>
<evidence type="ECO:0008006" key="3">
    <source>
        <dbReference type="Google" id="ProtNLM"/>
    </source>
</evidence>
<keyword evidence="2" id="KW-1185">Reference proteome</keyword>
<accession>A0AAD7CK36</accession>
<protein>
    <recommendedName>
        <fullName evidence="3">F-box domain-containing protein</fullName>
    </recommendedName>
</protein>
<sequence length="462" mass="52214">MDDERVSHQLSQVDLHAGGESTLDDPDAATPISKIPYDVLLDIFHAVAEPGTFEVGRGALLAITHVCMDWRKVALDFPSLWSSFMVNIRETTSHLRLLELYLQRSRDAPLSVRIHARYREQHLDVAGSRAVLALLAQHSNRFFSLQLTGFWDGVEWFGIRGKLPHLEILQLPDSRIHETHQFDDVPRLHTLRTRGRCITLSGFPPARPWKRIPCAQIRFLVIWPQTMRDIPSHGLQLDDFPKLTSLRCILPCRDTNDDGAILSMWGTRSAPFLLPRLTSWCIEVDGPENTLRVPELGEMLDHFTTPALQSLDIIYLVHPTNLYSFLKRSNCGLTHLVLRRSSIRVGELLEILELLPALERLLIDNGFTPTMVTNKFFDNLVLSPGRRVLVPGLRELSIRGTYIFQGPKLLEMLQSRVGSNLKFVQLALPTRLVEGLDLLGMKALVGVCVLVARADKGAYIDL</sequence>
<name>A0AAD7CK36_9AGAR</name>
<proteinExistence type="predicted"/>
<dbReference type="Gene3D" id="1.20.1280.50">
    <property type="match status" value="1"/>
</dbReference>
<gene>
    <name evidence="1" type="ORF">FB45DRAFT_888898</name>
</gene>
<dbReference type="EMBL" id="JARKIF010000001">
    <property type="protein sequence ID" value="KAJ7650823.1"/>
    <property type="molecule type" value="Genomic_DNA"/>
</dbReference>
<dbReference type="Proteomes" id="UP001221142">
    <property type="component" value="Unassembled WGS sequence"/>
</dbReference>
<dbReference type="Gene3D" id="3.80.10.10">
    <property type="entry name" value="Ribonuclease Inhibitor"/>
    <property type="match status" value="1"/>
</dbReference>
<dbReference type="AlphaFoldDB" id="A0AAD7CK36"/>
<dbReference type="InterPro" id="IPR032675">
    <property type="entry name" value="LRR_dom_sf"/>
</dbReference>
<comment type="caution">
    <text evidence="1">The sequence shown here is derived from an EMBL/GenBank/DDBJ whole genome shotgun (WGS) entry which is preliminary data.</text>
</comment>